<evidence type="ECO:0000313" key="3">
    <source>
        <dbReference type="EMBL" id="CAH8387837.1"/>
    </source>
</evidence>
<evidence type="ECO:0000256" key="1">
    <source>
        <dbReference type="ARBA" id="ARBA00022741"/>
    </source>
</evidence>
<keyword evidence="1" id="KW-0547">Nucleotide-binding</keyword>
<dbReference type="Pfam" id="PF00012">
    <property type="entry name" value="HSP70"/>
    <property type="match status" value="1"/>
</dbReference>
<name>A0ABC8LX06_ERUVS</name>
<comment type="caution">
    <text evidence="3">The sequence shown here is derived from an EMBL/GenBank/DDBJ whole genome shotgun (WGS) entry which is preliminary data.</text>
</comment>
<dbReference type="AlphaFoldDB" id="A0ABC8LX06"/>
<gene>
    <name evidence="3" type="ORF">ERUC_LOCUS40320</name>
</gene>
<evidence type="ECO:0000313" key="4">
    <source>
        <dbReference type="Proteomes" id="UP001642260"/>
    </source>
</evidence>
<dbReference type="GO" id="GO:0005524">
    <property type="term" value="F:ATP binding"/>
    <property type="evidence" value="ECO:0007669"/>
    <property type="project" value="UniProtKB-KW"/>
</dbReference>
<reference evidence="3 4" key="1">
    <citation type="submission" date="2022-03" db="EMBL/GenBank/DDBJ databases">
        <authorList>
            <person name="Macdonald S."/>
            <person name="Ahmed S."/>
            <person name="Newling K."/>
        </authorList>
    </citation>
    <scope>NUCLEOTIDE SEQUENCE [LARGE SCALE GENOMIC DNA]</scope>
</reference>
<dbReference type="InterPro" id="IPR013126">
    <property type="entry name" value="Hsp_70_fam"/>
</dbReference>
<proteinExistence type="predicted"/>
<keyword evidence="2" id="KW-0067">ATP-binding</keyword>
<accession>A0ABC8LX06</accession>
<evidence type="ECO:0000256" key="2">
    <source>
        <dbReference type="ARBA" id="ARBA00022840"/>
    </source>
</evidence>
<protein>
    <submittedName>
        <fullName evidence="3">Uncharacterized protein</fullName>
    </submittedName>
</protein>
<sequence>MRVRTDDIFLKLLTGAILAKDNKARGEIKVVNFYLLKEEIDHEVSKGTIYGKDRAALMGKIAREADNMLKDFFDGKEPNKRTNPNEALACGAAVQGGEKLTIFLMLHS</sequence>
<organism evidence="3 4">
    <name type="scientific">Eruca vesicaria subsp. sativa</name>
    <name type="common">Garden rocket</name>
    <name type="synonym">Eruca sativa</name>
    <dbReference type="NCBI Taxonomy" id="29727"/>
    <lineage>
        <taxon>Eukaryota</taxon>
        <taxon>Viridiplantae</taxon>
        <taxon>Streptophyta</taxon>
        <taxon>Embryophyta</taxon>
        <taxon>Tracheophyta</taxon>
        <taxon>Spermatophyta</taxon>
        <taxon>Magnoliopsida</taxon>
        <taxon>eudicotyledons</taxon>
        <taxon>Gunneridae</taxon>
        <taxon>Pentapetalae</taxon>
        <taxon>rosids</taxon>
        <taxon>malvids</taxon>
        <taxon>Brassicales</taxon>
        <taxon>Brassicaceae</taxon>
        <taxon>Brassiceae</taxon>
        <taxon>Eruca</taxon>
    </lineage>
</organism>
<keyword evidence="4" id="KW-1185">Reference proteome</keyword>
<dbReference type="Gene3D" id="3.30.420.40">
    <property type="match status" value="2"/>
</dbReference>
<dbReference type="EMBL" id="CAKOAT010766265">
    <property type="protein sequence ID" value="CAH8387837.1"/>
    <property type="molecule type" value="Genomic_DNA"/>
</dbReference>
<dbReference type="Proteomes" id="UP001642260">
    <property type="component" value="Unassembled WGS sequence"/>
</dbReference>